<reference evidence="2" key="1">
    <citation type="submission" date="2017-02" db="EMBL/GenBank/DDBJ databases">
        <authorList>
            <person name="Varghese N."/>
            <person name="Submissions S."/>
        </authorList>
    </citation>
    <scope>NUCLEOTIDE SEQUENCE [LARGE SCALE GENOMIC DNA]</scope>
    <source>
        <strain evidence="2">ATCC 27094</strain>
    </source>
</reference>
<dbReference type="RefSeq" id="WP_085936784.1">
    <property type="nucleotide sequence ID" value="NZ_FUWJ01000009.1"/>
</dbReference>
<accession>A0A1T4SSI4</accession>
<protein>
    <submittedName>
        <fullName evidence="1">Uncharacterized protein</fullName>
    </submittedName>
</protein>
<dbReference type="AlphaFoldDB" id="A0A1T4SSI4"/>
<dbReference type="Proteomes" id="UP000190092">
    <property type="component" value="Unassembled WGS sequence"/>
</dbReference>
<sequence>MFELFFDKCHRVLMARIAGIFGSEELSGLDAAIIRFLSGQSAPERIRGLLDFRALEVLAVPESKIVERARRPPILSDQRVMVAPPSMGERFAVVFRSQQRLATGKEPMVVQSFDEALAFLGVTAPQFDPVAPA</sequence>
<name>A0A1T4SSI4_9HYPH</name>
<dbReference type="EMBL" id="FUWJ01000009">
    <property type="protein sequence ID" value="SKA30838.1"/>
    <property type="molecule type" value="Genomic_DNA"/>
</dbReference>
<proteinExistence type="predicted"/>
<evidence type="ECO:0000313" key="2">
    <source>
        <dbReference type="Proteomes" id="UP000190092"/>
    </source>
</evidence>
<keyword evidence="2" id="KW-1185">Reference proteome</keyword>
<dbReference type="STRING" id="225324.SAMN02745126_05035"/>
<gene>
    <name evidence="1" type="ORF">SAMN02745126_05035</name>
</gene>
<evidence type="ECO:0000313" key="1">
    <source>
        <dbReference type="EMBL" id="SKA30838.1"/>
    </source>
</evidence>
<organism evidence="1 2">
    <name type="scientific">Enhydrobacter aerosaccus</name>
    <dbReference type="NCBI Taxonomy" id="225324"/>
    <lineage>
        <taxon>Bacteria</taxon>
        <taxon>Pseudomonadati</taxon>
        <taxon>Pseudomonadota</taxon>
        <taxon>Alphaproteobacteria</taxon>
        <taxon>Hyphomicrobiales</taxon>
        <taxon>Enhydrobacter</taxon>
    </lineage>
</organism>